<keyword evidence="3" id="KW-1185">Reference proteome</keyword>
<organism evidence="2 3">
    <name type="scientific">Branchiostoma lanceolatum</name>
    <name type="common">Common lancelet</name>
    <name type="synonym">Amphioxus lanceolatum</name>
    <dbReference type="NCBI Taxonomy" id="7740"/>
    <lineage>
        <taxon>Eukaryota</taxon>
        <taxon>Metazoa</taxon>
        <taxon>Chordata</taxon>
        <taxon>Cephalochordata</taxon>
        <taxon>Leptocardii</taxon>
        <taxon>Amphioxiformes</taxon>
        <taxon>Branchiostomatidae</taxon>
        <taxon>Branchiostoma</taxon>
    </lineage>
</organism>
<dbReference type="Proteomes" id="UP000838412">
    <property type="component" value="Chromosome 15"/>
</dbReference>
<feature type="compositionally biased region" description="Basic and acidic residues" evidence="1">
    <location>
        <begin position="20"/>
        <end position="41"/>
    </location>
</feature>
<feature type="compositionally biased region" description="Basic and acidic residues" evidence="1">
    <location>
        <begin position="262"/>
        <end position="278"/>
    </location>
</feature>
<feature type="region of interest" description="Disordered" evidence="1">
    <location>
        <begin position="55"/>
        <end position="125"/>
    </location>
</feature>
<proteinExistence type="predicted"/>
<reference evidence="2" key="1">
    <citation type="submission" date="2022-01" db="EMBL/GenBank/DDBJ databases">
        <authorList>
            <person name="Braso-Vives M."/>
        </authorList>
    </citation>
    <scope>NUCLEOTIDE SEQUENCE</scope>
</reference>
<sequence length="334" mass="36614">MGLTPALGEASITRTWATVDGRRAPPKRHTEVEEWSEQTRAERCSLATVRSLRGCAKPGRGREEELPTVHPSEAPPAREANRVWTRASPPEGTVKICPSGDEASTDRRVKLPASTKTPSRAPRPQSLLCARGRERWSGATRLKVKPTLSQTWPRDGPGAAETVNERKDRGPGVAPRTGTRREDRCAPSTKRDRPARAGKESRGVYCACPSLEDLGEWSSRSRPSVATENSPTLCPKEALDRRMPARSPTLKDRSLVRKMDCIESETETPRRGAGEESSHLGPAVRLATQPHSAQIHDAMPIRQDIGAPTCARPPKTFRREDLTPSSTRLLGAAR</sequence>
<name>A0A8J9Z1M9_BRALA</name>
<protein>
    <submittedName>
        <fullName evidence="2">Hypp7611 protein</fullName>
    </submittedName>
</protein>
<gene>
    <name evidence="2" type="primary">Hypp7611</name>
    <name evidence="2" type="ORF">BLAG_LOCUS8131</name>
</gene>
<dbReference type="EMBL" id="OV696700">
    <property type="protein sequence ID" value="CAH1245954.1"/>
    <property type="molecule type" value="Genomic_DNA"/>
</dbReference>
<evidence type="ECO:0000313" key="2">
    <source>
        <dbReference type="EMBL" id="CAH1245954.1"/>
    </source>
</evidence>
<feature type="region of interest" description="Disordered" evidence="1">
    <location>
        <begin position="17"/>
        <end position="41"/>
    </location>
</feature>
<feature type="region of interest" description="Disordered" evidence="1">
    <location>
        <begin position="146"/>
        <end position="202"/>
    </location>
</feature>
<evidence type="ECO:0000256" key="1">
    <source>
        <dbReference type="SAM" id="MobiDB-lite"/>
    </source>
</evidence>
<evidence type="ECO:0000313" key="3">
    <source>
        <dbReference type="Proteomes" id="UP000838412"/>
    </source>
</evidence>
<accession>A0A8J9Z1M9</accession>
<feature type="compositionally biased region" description="Basic and acidic residues" evidence="1">
    <location>
        <begin position="179"/>
        <end position="202"/>
    </location>
</feature>
<dbReference type="OrthoDB" id="10216804at2759"/>
<dbReference type="AlphaFoldDB" id="A0A8J9Z1M9"/>
<feature type="region of interest" description="Disordered" evidence="1">
    <location>
        <begin position="262"/>
        <end position="334"/>
    </location>
</feature>